<dbReference type="InterPro" id="IPR039159">
    <property type="entry name" value="SAYSD1"/>
</dbReference>
<dbReference type="PANTHER" id="PTHR13527:SF0">
    <property type="entry name" value="SAYSVFN DOMAIN-CONTAINING PROTEIN 1"/>
    <property type="match status" value="1"/>
</dbReference>
<accession>A0A6H5FXZ3</accession>
<dbReference type="PANTHER" id="PTHR13527">
    <property type="entry name" value="SAYSVFN DOMAIN-CONTAINING PROTEIN 1"/>
    <property type="match status" value="1"/>
</dbReference>
<dbReference type="Pfam" id="PF10260">
    <property type="entry name" value="SAYSvFN"/>
    <property type="match status" value="1"/>
</dbReference>
<dbReference type="InterPro" id="IPR019387">
    <property type="entry name" value="SAYSvFN_dom"/>
</dbReference>
<dbReference type="OrthoDB" id="71310at2759"/>
<name>A0A6H5FXZ3_9HEMI</name>
<reference evidence="3 4" key="1">
    <citation type="submission" date="2020-02" db="EMBL/GenBank/DDBJ databases">
        <authorList>
            <person name="Ferguson B K."/>
        </authorList>
    </citation>
    <scope>NUCLEOTIDE SEQUENCE [LARGE SCALE GENOMIC DNA]</scope>
</reference>
<dbReference type="Proteomes" id="UP000479000">
    <property type="component" value="Unassembled WGS sequence"/>
</dbReference>
<gene>
    <name evidence="3" type="ORF">NTEN_LOCUS1771</name>
</gene>
<dbReference type="AlphaFoldDB" id="A0A6H5FXZ3"/>
<keyword evidence="1" id="KW-1133">Transmembrane helix</keyword>
<dbReference type="EMBL" id="CADCXU010002859">
    <property type="protein sequence ID" value="CAA9994967.1"/>
    <property type="molecule type" value="Genomic_DNA"/>
</dbReference>
<evidence type="ECO:0000256" key="1">
    <source>
        <dbReference type="SAM" id="Phobius"/>
    </source>
</evidence>
<keyword evidence="4" id="KW-1185">Reference proteome</keyword>
<evidence type="ECO:0000313" key="4">
    <source>
        <dbReference type="Proteomes" id="UP000479000"/>
    </source>
</evidence>
<keyword evidence="1" id="KW-0472">Membrane</keyword>
<organism evidence="3 4">
    <name type="scientific">Nesidiocoris tenuis</name>
    <dbReference type="NCBI Taxonomy" id="355587"/>
    <lineage>
        <taxon>Eukaryota</taxon>
        <taxon>Metazoa</taxon>
        <taxon>Ecdysozoa</taxon>
        <taxon>Arthropoda</taxon>
        <taxon>Hexapoda</taxon>
        <taxon>Insecta</taxon>
        <taxon>Pterygota</taxon>
        <taxon>Neoptera</taxon>
        <taxon>Paraneoptera</taxon>
        <taxon>Hemiptera</taxon>
        <taxon>Heteroptera</taxon>
        <taxon>Panheteroptera</taxon>
        <taxon>Cimicomorpha</taxon>
        <taxon>Miridae</taxon>
        <taxon>Dicyphina</taxon>
        <taxon>Nesidiocoris</taxon>
    </lineage>
</organism>
<feature type="domain" description="SAYSvFN" evidence="2">
    <location>
        <begin position="59"/>
        <end position="128"/>
    </location>
</feature>
<sequence>MLSGWFWGLEGSKHVRSNSSLLTSGGSDVDSSSDIVDETVENERKSLMGLSSLIKYLVYFTLWIIPYILLIKLGFGAVYFCVSALFFVYFNTRTRPKLKNEPSAYSVFNQGCAPIDGAMSSEQLEKQLRSGMMGTKNLSYVILCQHNDCVQRY</sequence>
<feature type="transmembrane region" description="Helical" evidence="1">
    <location>
        <begin position="57"/>
        <end position="90"/>
    </location>
</feature>
<evidence type="ECO:0000313" key="3">
    <source>
        <dbReference type="EMBL" id="CAA9994967.1"/>
    </source>
</evidence>
<proteinExistence type="predicted"/>
<keyword evidence="1" id="KW-0812">Transmembrane</keyword>
<evidence type="ECO:0000259" key="2">
    <source>
        <dbReference type="Pfam" id="PF10260"/>
    </source>
</evidence>
<protein>
    <recommendedName>
        <fullName evidence="2">SAYSvFN domain-containing protein</fullName>
    </recommendedName>
</protein>